<dbReference type="InterPro" id="IPR050276">
    <property type="entry name" value="MshD_Acetyltransferase"/>
</dbReference>
<dbReference type="CDD" id="cd04301">
    <property type="entry name" value="NAT_SF"/>
    <property type="match status" value="1"/>
</dbReference>
<evidence type="ECO:0000313" key="3">
    <source>
        <dbReference type="Proteomes" id="UP000240542"/>
    </source>
</evidence>
<keyword evidence="2" id="KW-0689">Ribosomal protein</keyword>
<dbReference type="InterPro" id="IPR016181">
    <property type="entry name" value="Acyl_CoA_acyltransferase"/>
</dbReference>
<keyword evidence="2" id="KW-0687">Ribonucleoprotein</keyword>
<name>A0A2P8DSA1_9ACTN</name>
<reference evidence="2 3" key="1">
    <citation type="submission" date="2018-03" db="EMBL/GenBank/DDBJ databases">
        <title>Genomic Encyclopedia of Archaeal and Bacterial Type Strains, Phase II (KMG-II): from individual species to whole genera.</title>
        <authorList>
            <person name="Goeker M."/>
        </authorList>
    </citation>
    <scope>NUCLEOTIDE SEQUENCE [LARGE SCALE GENOMIC DNA]</scope>
    <source>
        <strain evidence="2 3">DSM 45312</strain>
    </source>
</reference>
<dbReference type="Pfam" id="PF00583">
    <property type="entry name" value="Acetyltransf_1"/>
    <property type="match status" value="1"/>
</dbReference>
<dbReference type="GO" id="GO:0016747">
    <property type="term" value="F:acyltransferase activity, transferring groups other than amino-acyl groups"/>
    <property type="evidence" value="ECO:0007669"/>
    <property type="project" value="InterPro"/>
</dbReference>
<dbReference type="AlphaFoldDB" id="A0A2P8DSA1"/>
<evidence type="ECO:0000259" key="1">
    <source>
        <dbReference type="PROSITE" id="PS51186"/>
    </source>
</evidence>
<proteinExistence type="predicted"/>
<keyword evidence="3" id="KW-1185">Reference proteome</keyword>
<feature type="domain" description="N-acetyltransferase" evidence="1">
    <location>
        <begin position="7"/>
        <end position="178"/>
    </location>
</feature>
<gene>
    <name evidence="2" type="ORF">CLV63_102214</name>
</gene>
<evidence type="ECO:0000313" key="2">
    <source>
        <dbReference type="EMBL" id="PSL00088.1"/>
    </source>
</evidence>
<dbReference type="PANTHER" id="PTHR43617:SF2">
    <property type="entry name" value="UPF0039 PROTEIN SLL0451"/>
    <property type="match status" value="1"/>
</dbReference>
<comment type="caution">
    <text evidence="2">The sequence shown here is derived from an EMBL/GenBank/DDBJ whole genome shotgun (WGS) entry which is preliminary data.</text>
</comment>
<accession>A0A2P8DSA1</accession>
<dbReference type="EMBL" id="PYGA01000002">
    <property type="protein sequence ID" value="PSL00088.1"/>
    <property type="molecule type" value="Genomic_DNA"/>
</dbReference>
<dbReference type="InterPro" id="IPR000182">
    <property type="entry name" value="GNAT_dom"/>
</dbReference>
<dbReference type="SUPFAM" id="SSF55729">
    <property type="entry name" value="Acyl-CoA N-acyltransferases (Nat)"/>
    <property type="match status" value="1"/>
</dbReference>
<dbReference type="PANTHER" id="PTHR43617">
    <property type="entry name" value="L-AMINO ACID N-ACETYLTRANSFERASE"/>
    <property type="match status" value="1"/>
</dbReference>
<dbReference type="Proteomes" id="UP000240542">
    <property type="component" value="Unassembled WGS sequence"/>
</dbReference>
<dbReference type="GO" id="GO:0005840">
    <property type="term" value="C:ribosome"/>
    <property type="evidence" value="ECO:0007669"/>
    <property type="project" value="UniProtKB-KW"/>
</dbReference>
<organism evidence="2 3">
    <name type="scientific">Murinocardiopsis flavida</name>
    <dbReference type="NCBI Taxonomy" id="645275"/>
    <lineage>
        <taxon>Bacteria</taxon>
        <taxon>Bacillati</taxon>
        <taxon>Actinomycetota</taxon>
        <taxon>Actinomycetes</taxon>
        <taxon>Streptosporangiales</taxon>
        <taxon>Nocardiopsidaceae</taxon>
        <taxon>Murinocardiopsis</taxon>
    </lineage>
</organism>
<dbReference type="PROSITE" id="PS51186">
    <property type="entry name" value="GNAT"/>
    <property type="match status" value="1"/>
</dbReference>
<protein>
    <submittedName>
        <fullName evidence="2">Ribosomal protein S18 acetylase RimI-like enzyme</fullName>
    </submittedName>
</protein>
<dbReference type="Gene3D" id="3.40.630.30">
    <property type="match status" value="1"/>
</dbReference>
<sequence length="184" mass="19566">MGADGTVRVRRVRPGDGTGIARVRLAGWQHAYRGIVPAAYLDAMRPDPEHRERQVRAPAPGSAAYVAETAETAGGEPTIVGWLAAGPARDADAPEGAAEIYGCYVDPGRARLGVGRRLMAAALAETGPGVPVLLWVLKDNRAARRFYENAGFRADGAEQALDRGDPVLDAVREVRYLLPAGARQ</sequence>